<comment type="caution">
    <text evidence="1">The sequence shown here is derived from an EMBL/GenBank/DDBJ whole genome shotgun (WGS) entry which is preliminary data.</text>
</comment>
<dbReference type="EMBL" id="VOUQ01000019">
    <property type="protein sequence ID" value="TXE27149.1"/>
    <property type="molecule type" value="Genomic_DNA"/>
</dbReference>
<reference evidence="1 2" key="1">
    <citation type="submission" date="2019-07" db="EMBL/GenBank/DDBJ databases">
        <title>Serratia strains were isolated from fresh produce.</title>
        <authorList>
            <person name="Cho G.-S."/>
            <person name="Stein M."/>
            <person name="Lee W."/>
            <person name="Suh S.H."/>
            <person name="Franz C.M.A.P."/>
        </authorList>
    </citation>
    <scope>NUCLEOTIDE SEQUENCE [LARGE SCALE GENOMIC DNA]</scope>
    <source>
        <strain evidence="1 2">S16</strain>
    </source>
</reference>
<proteinExistence type="predicted"/>
<protein>
    <submittedName>
        <fullName evidence="1">Phage tail protein</fullName>
    </submittedName>
</protein>
<evidence type="ECO:0000313" key="1">
    <source>
        <dbReference type="EMBL" id="TXE27149.1"/>
    </source>
</evidence>
<sequence length="123" mass="13902">MAEEYIGAVVLELDSVEVEIVRFQPRESTGKKPVDTMNSTGRRKGYTQGIVKYDLAFTAVVPKDVKIRWNTIAGAKLTVYPVDDNSKRTTYQDVFVTEVSEEYTVDNEARVDITAFCLNKVEE</sequence>
<dbReference type="RefSeq" id="WP_048797290.1">
    <property type="nucleotide sequence ID" value="NZ_JVEJ01000440.1"/>
</dbReference>
<organism evidence="1 2">
    <name type="scientific">Serratia marcescens</name>
    <dbReference type="NCBI Taxonomy" id="615"/>
    <lineage>
        <taxon>Bacteria</taxon>
        <taxon>Pseudomonadati</taxon>
        <taxon>Pseudomonadota</taxon>
        <taxon>Gammaproteobacteria</taxon>
        <taxon>Enterobacterales</taxon>
        <taxon>Yersiniaceae</taxon>
        <taxon>Serratia</taxon>
    </lineage>
</organism>
<dbReference type="Proteomes" id="UP000321126">
    <property type="component" value="Unassembled WGS sequence"/>
</dbReference>
<evidence type="ECO:0000313" key="2">
    <source>
        <dbReference type="Proteomes" id="UP000321126"/>
    </source>
</evidence>
<accession>A0A5C7BS46</accession>
<dbReference type="AlphaFoldDB" id="A0A5C7BS46"/>
<name>A0A5C7BS46_SERMA</name>
<gene>
    <name evidence="1" type="ORF">FOT62_22805</name>
</gene>